<dbReference type="AlphaFoldDB" id="A0A6P6AX72"/>
<keyword evidence="1" id="KW-1185">Reference proteome</keyword>
<proteinExistence type="predicted"/>
<dbReference type="Proteomes" id="UP000515121">
    <property type="component" value="Unplaced"/>
</dbReference>
<name>A0A6P6AX72_DURZI</name>
<accession>A0A6P6AX72</accession>
<dbReference type="GeneID" id="111313041"/>
<reference evidence="2" key="1">
    <citation type="submission" date="2025-08" db="UniProtKB">
        <authorList>
            <consortium name="RefSeq"/>
        </authorList>
    </citation>
    <scope>IDENTIFICATION</scope>
    <source>
        <tissue evidence="2">Fruit stalk</tissue>
    </source>
</reference>
<sequence>MESQILHPKVAAFQPEWNLEDICMAFFKYTRWKVEETLYPINCPFHYFCDGIYPGNYPPAMDVLNTRYAFLEASTISGILHASVYLDSIFLPYYAGIGALASSTFSGE</sequence>
<organism evidence="1 2">
    <name type="scientific">Durio zibethinus</name>
    <name type="common">Durian</name>
    <dbReference type="NCBI Taxonomy" id="66656"/>
    <lineage>
        <taxon>Eukaryota</taxon>
        <taxon>Viridiplantae</taxon>
        <taxon>Streptophyta</taxon>
        <taxon>Embryophyta</taxon>
        <taxon>Tracheophyta</taxon>
        <taxon>Spermatophyta</taxon>
        <taxon>Magnoliopsida</taxon>
        <taxon>eudicotyledons</taxon>
        <taxon>Gunneridae</taxon>
        <taxon>Pentapetalae</taxon>
        <taxon>rosids</taxon>
        <taxon>malvids</taxon>
        <taxon>Malvales</taxon>
        <taxon>Malvaceae</taxon>
        <taxon>Helicteroideae</taxon>
        <taxon>Durio</taxon>
    </lineage>
</organism>
<dbReference type="PANTHER" id="PTHR37726">
    <property type="entry name" value="TRANSMEMBRANE PROTEIN"/>
    <property type="match status" value="1"/>
</dbReference>
<evidence type="ECO:0000313" key="1">
    <source>
        <dbReference type="Proteomes" id="UP000515121"/>
    </source>
</evidence>
<evidence type="ECO:0000313" key="2">
    <source>
        <dbReference type="RefSeq" id="XP_022769517.1"/>
    </source>
</evidence>
<dbReference type="OrthoDB" id="657942at2759"/>
<dbReference type="PANTHER" id="PTHR37726:SF1">
    <property type="entry name" value="TRANSMEMBRANE PROTEIN"/>
    <property type="match status" value="1"/>
</dbReference>
<dbReference type="KEGG" id="dzi:111313041"/>
<gene>
    <name evidence="2" type="primary">LOC111313041</name>
</gene>
<dbReference type="RefSeq" id="XP_022769517.1">
    <property type="nucleotide sequence ID" value="XM_022913782.1"/>
</dbReference>
<protein>
    <submittedName>
        <fullName evidence="2">Uncharacterized protein LOC111313041</fullName>
    </submittedName>
</protein>